<feature type="coiled-coil region" evidence="1">
    <location>
        <begin position="616"/>
        <end position="643"/>
    </location>
</feature>
<feature type="region of interest" description="Disordered" evidence="2">
    <location>
        <begin position="1"/>
        <end position="145"/>
    </location>
</feature>
<feature type="compositionally biased region" description="Polar residues" evidence="2">
    <location>
        <begin position="869"/>
        <end position="896"/>
    </location>
</feature>
<evidence type="ECO:0000256" key="2">
    <source>
        <dbReference type="SAM" id="MobiDB-lite"/>
    </source>
</evidence>
<feature type="region of interest" description="Disordered" evidence="2">
    <location>
        <begin position="864"/>
        <end position="934"/>
    </location>
</feature>
<dbReference type="GeneID" id="106475454"/>
<feature type="non-terminal residue" evidence="4">
    <location>
        <position position="1"/>
    </location>
</feature>
<feature type="compositionally biased region" description="Polar residues" evidence="2">
    <location>
        <begin position="59"/>
        <end position="69"/>
    </location>
</feature>
<feature type="compositionally biased region" description="Polar residues" evidence="2">
    <location>
        <begin position="107"/>
        <end position="132"/>
    </location>
</feature>
<feature type="compositionally biased region" description="Basic and acidic residues" evidence="2">
    <location>
        <begin position="560"/>
        <end position="581"/>
    </location>
</feature>
<reference evidence="4" key="1">
    <citation type="submission" date="2025-08" db="UniProtKB">
        <authorList>
            <consortium name="RefSeq"/>
        </authorList>
    </citation>
    <scope>IDENTIFICATION</scope>
    <source>
        <tissue evidence="4">Muscle</tissue>
    </source>
</reference>
<keyword evidence="3" id="KW-1185">Reference proteome</keyword>
<feature type="coiled-coil region" evidence="1">
    <location>
        <begin position="690"/>
        <end position="727"/>
    </location>
</feature>
<organism evidence="3 4">
    <name type="scientific">Limulus polyphemus</name>
    <name type="common">Atlantic horseshoe crab</name>
    <dbReference type="NCBI Taxonomy" id="6850"/>
    <lineage>
        <taxon>Eukaryota</taxon>
        <taxon>Metazoa</taxon>
        <taxon>Ecdysozoa</taxon>
        <taxon>Arthropoda</taxon>
        <taxon>Chelicerata</taxon>
        <taxon>Merostomata</taxon>
        <taxon>Xiphosura</taxon>
        <taxon>Limulidae</taxon>
        <taxon>Limulus</taxon>
    </lineage>
</organism>
<sequence>NELPLSLCAGHAKKKHNRETGDPNDWGFVENSNSAESSPRGLPKIRTSQQCPPSAPRTRFTQHSLNSLDASKLRMTFSDVDETSSERERKNMQRRQRETQSQEDRQTSAMQTTHDSHGAVSNSRLSIQSNKPASHKQDNTNKVPDTGVIVERLMHLRECIKQVTSIMQNLEKSDEPVTREQMFKLEDMLDQLRQDEQEHLELLQQVLAAREDTNTSETQSTPSFANTASPNVTAKKEKAVAEAEASPVDKRNQLLKKMIDSQEKLAALKEQQEMLMFLQKKAEYKLAEAHIYHDAIKEPPDRDEGWNKDRGNDHKGGNSLKMAESGQVHDSSVGAYETWNDLDSNWGQAASTYIPVSTRNKEPQNFPVEEEARCAAPSVGEIERSVHQKLQLLKEITDHTQKGEELVRDVPEEVVVSWHKNKLENKLIELQEKKSQMDQLLRELSSLQGGNLLGSQTAVKLNQRASQSLSADTTLKEAQQLLDSFETREKMRKLEHMKKTLQQLRSMVDNLQDPEAAEFQDYFNQLPKDNRQETKFLGPSSQALAHGDAKQAPLPPSRQAKKDNLRRDQQDRFPARRHYEAEGSANEDSDNVAGQGAVSQPPPSTTQNPSETDLEMQDKVRKLQAAKDKLQKLQGLLNTVQQSQDTGETAPQAYLQVLDSMQDEHKPNIQEAHGGFEKKTRQQQQGVTKLTEVGDYVEQQQQELEHLQEERYELLTMQEQLSQLQQHLPEEILQNYEQRSSGEGGSLKRDYPSAMASQIKPEASGMLNVPDREDNLVDLLQNSVPGVTGNRSRSESLSNKKDVNLPKNLPVRTKSKLSGSKLEGVAREGMEALASLGAELDRSLSLRDELRKQKSMLEELLRQERTKQLGYTQNQDHPSRSGSSVKSEPVEGSNSVLAPDTTAAATWGGSSTQDNLEDEAEETLESPDERDEDE</sequence>
<dbReference type="RefSeq" id="XP_022235263.1">
    <property type="nucleotide sequence ID" value="XM_022379555.1"/>
</dbReference>
<feature type="coiled-coil region" evidence="1">
    <location>
        <begin position="420"/>
        <end position="450"/>
    </location>
</feature>
<evidence type="ECO:0000313" key="3">
    <source>
        <dbReference type="Proteomes" id="UP000694941"/>
    </source>
</evidence>
<proteinExistence type="predicted"/>
<feature type="region of interest" description="Disordered" evidence="2">
    <location>
        <begin position="783"/>
        <end position="822"/>
    </location>
</feature>
<gene>
    <name evidence="4" type="primary">LOC106475454</name>
</gene>
<name>A0ABM1RV58_LIMPO</name>
<dbReference type="InterPro" id="IPR024138">
    <property type="entry name" value="Pericentriolar_Pcm1"/>
</dbReference>
<feature type="compositionally biased region" description="Basic and acidic residues" evidence="2">
    <location>
        <begin position="792"/>
        <end position="804"/>
    </location>
</feature>
<accession>A0ABM1RV58</accession>
<feature type="compositionally biased region" description="Basic and acidic residues" evidence="2">
    <location>
        <begin position="297"/>
        <end position="316"/>
    </location>
</feature>
<dbReference type="PANTHER" id="PTHR14164:SF12">
    <property type="entry name" value="PERICENTRIOLAR MATERIAL 1 PROTEIN"/>
    <property type="match status" value="1"/>
</dbReference>
<evidence type="ECO:0000256" key="1">
    <source>
        <dbReference type="SAM" id="Coils"/>
    </source>
</evidence>
<dbReference type="PANTHER" id="PTHR14164">
    <property type="entry name" value="PERICENTRIOLAR MATERIAL 1-RELATED"/>
    <property type="match status" value="1"/>
</dbReference>
<feature type="region of interest" description="Disordered" evidence="2">
    <location>
        <begin position="297"/>
        <end position="327"/>
    </location>
</feature>
<protein>
    <submittedName>
        <fullName evidence="4">Pericentriolar material 1 protein-like</fullName>
    </submittedName>
</protein>
<feature type="compositionally biased region" description="Polar residues" evidence="2">
    <location>
        <begin position="215"/>
        <end position="232"/>
    </location>
</feature>
<evidence type="ECO:0000313" key="4">
    <source>
        <dbReference type="RefSeq" id="XP_022235263.1"/>
    </source>
</evidence>
<feature type="region of interest" description="Disordered" evidence="2">
    <location>
        <begin position="542"/>
        <end position="616"/>
    </location>
</feature>
<feature type="compositionally biased region" description="Basic and acidic residues" evidence="2">
    <location>
        <begin position="84"/>
        <end position="106"/>
    </location>
</feature>
<keyword evidence="1" id="KW-0175">Coiled coil</keyword>
<feature type="region of interest" description="Disordered" evidence="2">
    <location>
        <begin position="212"/>
        <end position="235"/>
    </location>
</feature>
<dbReference type="Proteomes" id="UP000694941">
    <property type="component" value="Unplaced"/>
</dbReference>
<feature type="non-terminal residue" evidence="4">
    <location>
        <position position="934"/>
    </location>
</feature>
<feature type="compositionally biased region" description="Acidic residues" evidence="2">
    <location>
        <begin position="915"/>
        <end position="934"/>
    </location>
</feature>